<proteinExistence type="predicted"/>
<accession>A0A427A0Z6</accession>
<organism evidence="2 3">
    <name type="scientific">Ensete ventricosum</name>
    <name type="common">Abyssinian banana</name>
    <name type="synonym">Musa ensete</name>
    <dbReference type="NCBI Taxonomy" id="4639"/>
    <lineage>
        <taxon>Eukaryota</taxon>
        <taxon>Viridiplantae</taxon>
        <taxon>Streptophyta</taxon>
        <taxon>Embryophyta</taxon>
        <taxon>Tracheophyta</taxon>
        <taxon>Spermatophyta</taxon>
        <taxon>Magnoliopsida</taxon>
        <taxon>Liliopsida</taxon>
        <taxon>Zingiberales</taxon>
        <taxon>Musaceae</taxon>
        <taxon>Ensete</taxon>
    </lineage>
</organism>
<dbReference type="EMBL" id="AMZH03004184">
    <property type="protein sequence ID" value="RRT69927.1"/>
    <property type="molecule type" value="Genomic_DNA"/>
</dbReference>
<dbReference type="Proteomes" id="UP000287651">
    <property type="component" value="Unassembled WGS sequence"/>
</dbReference>
<evidence type="ECO:0000256" key="1">
    <source>
        <dbReference type="SAM" id="MobiDB-lite"/>
    </source>
</evidence>
<feature type="region of interest" description="Disordered" evidence="1">
    <location>
        <begin position="91"/>
        <end position="132"/>
    </location>
</feature>
<comment type="caution">
    <text evidence="2">The sequence shown here is derived from an EMBL/GenBank/DDBJ whole genome shotgun (WGS) entry which is preliminary data.</text>
</comment>
<evidence type="ECO:0000313" key="3">
    <source>
        <dbReference type="Proteomes" id="UP000287651"/>
    </source>
</evidence>
<feature type="compositionally biased region" description="Basic and acidic residues" evidence="1">
    <location>
        <begin position="91"/>
        <end position="124"/>
    </location>
</feature>
<reference evidence="2 3" key="1">
    <citation type="journal article" date="2014" name="Agronomy (Basel)">
        <title>A Draft Genome Sequence for Ensete ventricosum, the Drought-Tolerant Tree Against Hunger.</title>
        <authorList>
            <person name="Harrison J."/>
            <person name="Moore K.A."/>
            <person name="Paszkiewicz K."/>
            <person name="Jones T."/>
            <person name="Grant M."/>
            <person name="Ambacheew D."/>
            <person name="Muzemil S."/>
            <person name="Studholme D.J."/>
        </authorList>
    </citation>
    <scope>NUCLEOTIDE SEQUENCE [LARGE SCALE GENOMIC DNA]</scope>
</reference>
<protein>
    <submittedName>
        <fullName evidence="2">Uncharacterized protein</fullName>
    </submittedName>
</protein>
<gene>
    <name evidence="2" type="ORF">B296_00005318</name>
</gene>
<sequence>MSARRTRLRPCSPMSRDDDVMIAAFTSLSLRRLSPPLHMSAQRTRLRPCIPMSRDDDVMIAAFTSPENTRERERERERDLVDCFQERFGDEDRGRDSFQKWQRKHETPMVEERRGRDVATRDSGGDAGDDLL</sequence>
<dbReference type="AlphaFoldDB" id="A0A427A0Z6"/>
<name>A0A427A0Z6_ENSVE</name>
<evidence type="ECO:0000313" key="2">
    <source>
        <dbReference type="EMBL" id="RRT69927.1"/>
    </source>
</evidence>